<comment type="similarity">
    <text evidence="2">Belongs to the zinc-containing alcohol dehydrogenase family.</text>
</comment>
<name>A0A6J5K4P8_9BURK</name>
<dbReference type="AlphaFoldDB" id="A0A6J5K4P8"/>
<dbReference type="GO" id="GO:0046872">
    <property type="term" value="F:metal ion binding"/>
    <property type="evidence" value="ECO:0007669"/>
    <property type="project" value="UniProtKB-KW"/>
</dbReference>
<evidence type="ECO:0000256" key="1">
    <source>
        <dbReference type="ARBA" id="ARBA00001947"/>
    </source>
</evidence>
<evidence type="ECO:0000256" key="5">
    <source>
        <dbReference type="ARBA" id="ARBA00023027"/>
    </source>
</evidence>
<accession>A0A6J5K4P8</accession>
<keyword evidence="4" id="KW-0862">Zinc</keyword>
<dbReference type="SUPFAM" id="SSF50129">
    <property type="entry name" value="GroES-like"/>
    <property type="match status" value="1"/>
</dbReference>
<keyword evidence="6" id="KW-0560">Oxidoreductase</keyword>
<dbReference type="GO" id="GO:0018467">
    <property type="term" value="F:formaldehyde dehydrogenase (NAD+) activity"/>
    <property type="evidence" value="ECO:0007669"/>
    <property type="project" value="UniProtKB-EC"/>
</dbReference>
<evidence type="ECO:0000256" key="4">
    <source>
        <dbReference type="ARBA" id="ARBA00022833"/>
    </source>
</evidence>
<evidence type="ECO:0000256" key="3">
    <source>
        <dbReference type="ARBA" id="ARBA00022723"/>
    </source>
</evidence>
<sequence length="77" mass="8466">MCKARNTGVCLTVNPVRPGGAYGYVDIGGWIGGQAEFVTIPFADFNFLKFPDRDRAMAKIRELSCLSDILPTGYHEP</sequence>
<evidence type="ECO:0000256" key="2">
    <source>
        <dbReference type="ARBA" id="ARBA00008072"/>
    </source>
</evidence>
<protein>
    <submittedName>
        <fullName evidence="6">Glutathione-independent formaldehyde dehydrogenase</fullName>
        <ecNumber evidence="6">1.2.1.46</ecNumber>
    </submittedName>
</protein>
<dbReference type="EC" id="1.2.1.46" evidence="6"/>
<dbReference type="PANTHER" id="PTHR42813:SF3">
    <property type="entry name" value="GLUTATHIONE-INDEPENDENT FORMALDEHYDE DEHYDROGENASE"/>
    <property type="match status" value="1"/>
</dbReference>
<reference evidence="6 7" key="1">
    <citation type="submission" date="2020-04" db="EMBL/GenBank/DDBJ databases">
        <authorList>
            <person name="De Canck E."/>
        </authorList>
    </citation>
    <scope>NUCLEOTIDE SEQUENCE [LARGE SCALE GENOMIC DNA]</scope>
    <source>
        <strain evidence="6 7">LMG 9964</strain>
    </source>
</reference>
<dbReference type="Proteomes" id="UP000494102">
    <property type="component" value="Unassembled WGS sequence"/>
</dbReference>
<keyword evidence="3" id="KW-0479">Metal-binding</keyword>
<dbReference type="Gene3D" id="3.90.180.10">
    <property type="entry name" value="Medium-chain alcohol dehydrogenases, catalytic domain"/>
    <property type="match status" value="1"/>
</dbReference>
<comment type="cofactor">
    <cofactor evidence="1">
        <name>Zn(2+)</name>
        <dbReference type="ChEBI" id="CHEBI:29105"/>
    </cofactor>
</comment>
<keyword evidence="5" id="KW-0520">NAD</keyword>
<evidence type="ECO:0000313" key="7">
    <source>
        <dbReference type="Proteomes" id="UP000494102"/>
    </source>
</evidence>
<dbReference type="PANTHER" id="PTHR42813">
    <property type="entry name" value="ZINC-TYPE ALCOHOL DEHYDROGENASE-LIKE"/>
    <property type="match status" value="1"/>
</dbReference>
<gene>
    <name evidence="6" type="primary">fdhA_3</name>
    <name evidence="6" type="ORF">LMG9964_02229</name>
</gene>
<evidence type="ECO:0000313" key="6">
    <source>
        <dbReference type="EMBL" id="CAB4048588.1"/>
    </source>
</evidence>
<organism evidence="6 7">
    <name type="scientific">Paraburkholderia phenoliruptrix</name>
    <dbReference type="NCBI Taxonomy" id="252970"/>
    <lineage>
        <taxon>Bacteria</taxon>
        <taxon>Pseudomonadati</taxon>
        <taxon>Pseudomonadota</taxon>
        <taxon>Betaproteobacteria</taxon>
        <taxon>Burkholderiales</taxon>
        <taxon>Burkholderiaceae</taxon>
        <taxon>Paraburkholderia</taxon>
    </lineage>
</organism>
<dbReference type="EMBL" id="CADILN010000002">
    <property type="protein sequence ID" value="CAB4048588.1"/>
    <property type="molecule type" value="Genomic_DNA"/>
</dbReference>
<proteinExistence type="inferred from homology"/>
<dbReference type="InterPro" id="IPR011032">
    <property type="entry name" value="GroES-like_sf"/>
</dbReference>